<dbReference type="AlphaFoldDB" id="A0A173ULY9"/>
<evidence type="ECO:0000313" key="4">
    <source>
        <dbReference type="EMBL" id="CUN14578.1"/>
    </source>
</evidence>
<dbReference type="Pfam" id="PF07510">
    <property type="entry name" value="GmrSD_C"/>
    <property type="match status" value="1"/>
</dbReference>
<protein>
    <submittedName>
        <fullName evidence="4">Uncharacterized conserved protein</fullName>
    </submittedName>
</protein>
<dbReference type="EMBL" id="CYXT01000028">
    <property type="protein sequence ID" value="CUN14578.1"/>
    <property type="molecule type" value="Genomic_DNA"/>
</dbReference>
<feature type="domain" description="GmrSD restriction endonucleases C-terminal" evidence="3">
    <location>
        <begin position="456"/>
        <end position="558"/>
    </location>
</feature>
<dbReference type="InterPro" id="IPR004919">
    <property type="entry name" value="GmrSD_N"/>
</dbReference>
<evidence type="ECO:0000256" key="1">
    <source>
        <dbReference type="SAM" id="MobiDB-lite"/>
    </source>
</evidence>
<proteinExistence type="predicted"/>
<dbReference type="PANTHER" id="PTHR35149">
    <property type="entry name" value="SLL5132 PROTEIN"/>
    <property type="match status" value="1"/>
</dbReference>
<evidence type="ECO:0000259" key="2">
    <source>
        <dbReference type="Pfam" id="PF03235"/>
    </source>
</evidence>
<feature type="domain" description="GmrSD restriction endonucleases N-terminal" evidence="2">
    <location>
        <begin position="10"/>
        <end position="243"/>
    </location>
</feature>
<dbReference type="PANTHER" id="PTHR35149:SF2">
    <property type="entry name" value="DUF262 DOMAIN-CONTAINING PROTEIN"/>
    <property type="match status" value="1"/>
</dbReference>
<evidence type="ECO:0000313" key="5">
    <source>
        <dbReference type="Proteomes" id="UP000095598"/>
    </source>
</evidence>
<reference evidence="4 5" key="1">
    <citation type="submission" date="2015-09" db="EMBL/GenBank/DDBJ databases">
        <authorList>
            <consortium name="Pathogen Informatics"/>
        </authorList>
    </citation>
    <scope>NUCLEOTIDE SEQUENCE [LARGE SCALE GENOMIC DNA]</scope>
    <source>
        <strain evidence="4 5">2789STDY5608868</strain>
    </source>
</reference>
<organism evidence="4 5">
    <name type="scientific">Anaerostipes hadrus</name>
    <dbReference type="NCBI Taxonomy" id="649756"/>
    <lineage>
        <taxon>Bacteria</taxon>
        <taxon>Bacillati</taxon>
        <taxon>Bacillota</taxon>
        <taxon>Clostridia</taxon>
        <taxon>Lachnospirales</taxon>
        <taxon>Lachnospiraceae</taxon>
        <taxon>Anaerostipes</taxon>
    </lineage>
</organism>
<dbReference type="Pfam" id="PF03235">
    <property type="entry name" value="GmrSD_N"/>
    <property type="match status" value="1"/>
</dbReference>
<name>A0A173ULY9_ANAHA</name>
<feature type="compositionally biased region" description="Basic and acidic residues" evidence="1">
    <location>
        <begin position="586"/>
        <end position="596"/>
    </location>
</feature>
<sequence length="625" mass="73629">MSFEAHDRHIYELFNRSQYFIPRNQRRYVWTKRNWQELWEDVMLIQNGIEATHFIGSIVLYSEKDRENGISHYTIIDGQQRIITLTILLASVAFWLKCYDAEDEFNGIKQYIMARDDSDKDYIMVISEYHISLSRILERIMEISLDNLKQLTIDSFLNAYTIGKKDKNIVAAFKFYLQKIENEIQKSKKKPINYLKILRETIVNKILYVSIIASSEEDACTVFEILNARGSVLEDHELLKNFIMRGIKPKGNIDEAKAIWNEMESNIGSSIGRFVKHYATHKYRNNIQEGISDYKIIQRANKGIPTQDLLYDLQLKSRYYERLVNPSLSGENANCSELEYMVYSFFKKRRHEQIRPILHSLIHQKERNILDIKKYEEIILFLYDFVVCYNIIGQGNSNKITNIVYAMAKELENNYSDGLLQKFVSELNEKLPEKDSFYNAFSLVGWSHHGGFYDDDKDKERVKIVLEVLERHKSAAKNCEKFTIEHILDDQDDTKNGRIGNLIPLEEELNKQCNGKKFKEKLTIYKKSSFQTARNIAERYAIDKGRKFDIDERTHAIARDFYNEVLKFKINSVDSQKKKTKHNKKQKESDFSRKNIGDIVDSKQNGTEKIRKEENRQMSIFDYIS</sequence>
<accession>A0A173ULY9</accession>
<evidence type="ECO:0000259" key="3">
    <source>
        <dbReference type="Pfam" id="PF07510"/>
    </source>
</evidence>
<dbReference type="Proteomes" id="UP000095598">
    <property type="component" value="Unassembled WGS sequence"/>
</dbReference>
<dbReference type="RefSeq" id="WP_055259672.1">
    <property type="nucleotide sequence ID" value="NZ_CYXT01000028.1"/>
</dbReference>
<feature type="region of interest" description="Disordered" evidence="1">
    <location>
        <begin position="576"/>
        <end position="612"/>
    </location>
</feature>
<gene>
    <name evidence="4" type="ORF">ERS852425_02919</name>
</gene>
<dbReference type="InterPro" id="IPR011089">
    <property type="entry name" value="GmrSD_C"/>
</dbReference>